<dbReference type="EMBL" id="JBEPMC010000013">
    <property type="protein sequence ID" value="MET3582835.1"/>
    <property type="molecule type" value="Genomic_DNA"/>
</dbReference>
<evidence type="ECO:0000256" key="2">
    <source>
        <dbReference type="SAM" id="Phobius"/>
    </source>
</evidence>
<accession>A0ABV2GX06</accession>
<evidence type="ECO:0000313" key="4">
    <source>
        <dbReference type="Proteomes" id="UP001549204"/>
    </source>
</evidence>
<feature type="transmembrane region" description="Helical" evidence="2">
    <location>
        <begin position="27"/>
        <end position="46"/>
    </location>
</feature>
<sequence length="127" mass="14297">MGKVNREQGANQADRWRKRARKRRRRWQPQFLIAMVIVPLAAFLTGSPSSLETVADLVVPGVATGGAMTGSGSCDIKGNISVNTGERIYHIPGQEHYWETKISPRYGERWFWSEAEAVAAGWRKARR</sequence>
<keyword evidence="2" id="KW-0472">Membrane</keyword>
<proteinExistence type="predicted"/>
<protein>
    <recommendedName>
        <fullName evidence="5">Succinoglycan biosynthesis protein exoi</fullName>
    </recommendedName>
</protein>
<feature type="compositionally biased region" description="Basic residues" evidence="1">
    <location>
        <begin position="16"/>
        <end position="25"/>
    </location>
</feature>
<feature type="region of interest" description="Disordered" evidence="1">
    <location>
        <begin position="1"/>
        <end position="25"/>
    </location>
</feature>
<dbReference type="Proteomes" id="UP001549204">
    <property type="component" value="Unassembled WGS sequence"/>
</dbReference>
<comment type="caution">
    <text evidence="3">The sequence shown here is derived from an EMBL/GenBank/DDBJ whole genome shotgun (WGS) entry which is preliminary data.</text>
</comment>
<keyword evidence="2" id="KW-0812">Transmembrane</keyword>
<organism evidence="3 4">
    <name type="scientific">Mesorhizobium robiniae</name>
    <dbReference type="NCBI Taxonomy" id="559315"/>
    <lineage>
        <taxon>Bacteria</taxon>
        <taxon>Pseudomonadati</taxon>
        <taxon>Pseudomonadota</taxon>
        <taxon>Alphaproteobacteria</taxon>
        <taxon>Hyphomicrobiales</taxon>
        <taxon>Phyllobacteriaceae</taxon>
        <taxon>Mesorhizobium</taxon>
    </lineage>
</organism>
<gene>
    <name evidence="3" type="ORF">ABID19_005897</name>
</gene>
<evidence type="ECO:0008006" key="5">
    <source>
        <dbReference type="Google" id="ProtNLM"/>
    </source>
</evidence>
<name>A0ABV2GX06_9HYPH</name>
<evidence type="ECO:0000256" key="1">
    <source>
        <dbReference type="SAM" id="MobiDB-lite"/>
    </source>
</evidence>
<keyword evidence="2" id="KW-1133">Transmembrane helix</keyword>
<reference evidence="3 4" key="1">
    <citation type="submission" date="2024-06" db="EMBL/GenBank/DDBJ databases">
        <title>Genomic Encyclopedia of Type Strains, Phase IV (KMG-IV): sequencing the most valuable type-strain genomes for metagenomic binning, comparative biology and taxonomic classification.</title>
        <authorList>
            <person name="Goeker M."/>
        </authorList>
    </citation>
    <scope>NUCLEOTIDE SEQUENCE [LARGE SCALE GENOMIC DNA]</scope>
    <source>
        <strain evidence="3 4">DSM 100022</strain>
    </source>
</reference>
<dbReference type="RefSeq" id="WP_263804950.1">
    <property type="nucleotide sequence ID" value="NZ_JBEPMC010000013.1"/>
</dbReference>
<keyword evidence="4" id="KW-1185">Reference proteome</keyword>
<evidence type="ECO:0000313" key="3">
    <source>
        <dbReference type="EMBL" id="MET3582835.1"/>
    </source>
</evidence>